<evidence type="ECO:0000256" key="3">
    <source>
        <dbReference type="ARBA" id="ARBA00022989"/>
    </source>
</evidence>
<keyword evidence="3 5" id="KW-1133">Transmembrane helix</keyword>
<dbReference type="Proteomes" id="UP000815325">
    <property type="component" value="Unassembled WGS sequence"/>
</dbReference>
<feature type="transmembrane region" description="Helical" evidence="5">
    <location>
        <begin position="26"/>
        <end position="45"/>
    </location>
</feature>
<evidence type="ECO:0000256" key="4">
    <source>
        <dbReference type="ARBA" id="ARBA00023136"/>
    </source>
</evidence>
<comment type="subcellular location">
    <subcellularLocation>
        <location evidence="1">Membrane</location>
        <topology evidence="1">Multi-pass membrane protein</topology>
    </subcellularLocation>
</comment>
<evidence type="ECO:0000313" key="7">
    <source>
        <dbReference type="Proteomes" id="UP000815325"/>
    </source>
</evidence>
<protein>
    <recommendedName>
        <fullName evidence="8">Sugar phosphate transporter domain-containing protein</fullName>
    </recommendedName>
</protein>
<gene>
    <name evidence="6" type="ORF">DUNSADRAFT_3066</name>
</gene>
<evidence type="ECO:0000313" key="6">
    <source>
        <dbReference type="EMBL" id="KAF5826445.1"/>
    </source>
</evidence>
<keyword evidence="4 5" id="KW-0472">Membrane</keyword>
<evidence type="ECO:0000256" key="2">
    <source>
        <dbReference type="ARBA" id="ARBA00022692"/>
    </source>
</evidence>
<feature type="transmembrane region" description="Helical" evidence="5">
    <location>
        <begin position="82"/>
        <end position="99"/>
    </location>
</feature>
<keyword evidence="7" id="KW-1185">Reference proteome</keyword>
<dbReference type="PANTHER" id="PTHR11132">
    <property type="entry name" value="SOLUTE CARRIER FAMILY 35"/>
    <property type="match status" value="1"/>
</dbReference>
<organism evidence="6 7">
    <name type="scientific">Dunaliella salina</name>
    <name type="common">Green alga</name>
    <name type="synonym">Protococcus salinus</name>
    <dbReference type="NCBI Taxonomy" id="3046"/>
    <lineage>
        <taxon>Eukaryota</taxon>
        <taxon>Viridiplantae</taxon>
        <taxon>Chlorophyta</taxon>
        <taxon>core chlorophytes</taxon>
        <taxon>Chlorophyceae</taxon>
        <taxon>CS clade</taxon>
        <taxon>Chlamydomonadales</taxon>
        <taxon>Dunaliellaceae</taxon>
        <taxon>Dunaliella</taxon>
    </lineage>
</organism>
<comment type="caution">
    <text evidence="6">The sequence shown here is derived from an EMBL/GenBank/DDBJ whole genome shotgun (WGS) entry which is preliminary data.</text>
</comment>
<dbReference type="EMBL" id="MU070919">
    <property type="protein sequence ID" value="KAF5826445.1"/>
    <property type="molecule type" value="Genomic_DNA"/>
</dbReference>
<sequence>MCMQPQAIIVAFHSHAADGTLNEVTLWLMVIACMEFLLMGTLTLCTQTNSALTTTVVGVLKGTLAVALGFVLLGGVGPTTTTNIMGITFNCLGGVWYAFAKYREGKSNSGKGFNSA</sequence>
<keyword evidence="2 5" id="KW-0812">Transmembrane</keyword>
<evidence type="ECO:0000256" key="1">
    <source>
        <dbReference type="ARBA" id="ARBA00004141"/>
    </source>
</evidence>
<evidence type="ECO:0008006" key="8">
    <source>
        <dbReference type="Google" id="ProtNLM"/>
    </source>
</evidence>
<reference evidence="6" key="1">
    <citation type="submission" date="2017-08" db="EMBL/GenBank/DDBJ databases">
        <authorList>
            <person name="Polle J.E."/>
            <person name="Barry K."/>
            <person name="Cushman J."/>
            <person name="Schmutz J."/>
            <person name="Tran D."/>
            <person name="Hathwaick L.T."/>
            <person name="Yim W.C."/>
            <person name="Jenkins J."/>
            <person name="Mckie-Krisberg Z.M."/>
            <person name="Prochnik S."/>
            <person name="Lindquist E."/>
            <person name="Dockter R.B."/>
            <person name="Adam C."/>
            <person name="Molina H."/>
            <person name="Bunkerborg J."/>
            <person name="Jin E."/>
            <person name="Buchheim M."/>
            <person name="Magnuson J."/>
        </authorList>
    </citation>
    <scope>NUCLEOTIDE SEQUENCE</scope>
    <source>
        <strain evidence="6">CCAP 19/18</strain>
    </source>
</reference>
<feature type="transmembrane region" description="Helical" evidence="5">
    <location>
        <begin position="52"/>
        <end position="76"/>
    </location>
</feature>
<evidence type="ECO:0000256" key="5">
    <source>
        <dbReference type="SAM" id="Phobius"/>
    </source>
</evidence>
<accession>A0ABQ7FVN4</accession>
<name>A0ABQ7FVN4_DUNSA</name>
<dbReference type="InterPro" id="IPR050186">
    <property type="entry name" value="TPT_transporter"/>
</dbReference>
<proteinExistence type="predicted"/>